<dbReference type="EMBL" id="CAJVCH010298395">
    <property type="protein sequence ID" value="CAG7785547.1"/>
    <property type="molecule type" value="Genomic_DNA"/>
</dbReference>
<feature type="transmembrane region" description="Helical" evidence="1">
    <location>
        <begin position="705"/>
        <end position="733"/>
    </location>
</feature>
<organism evidence="2 3">
    <name type="scientific">Allacma fusca</name>
    <dbReference type="NCBI Taxonomy" id="39272"/>
    <lineage>
        <taxon>Eukaryota</taxon>
        <taxon>Metazoa</taxon>
        <taxon>Ecdysozoa</taxon>
        <taxon>Arthropoda</taxon>
        <taxon>Hexapoda</taxon>
        <taxon>Collembola</taxon>
        <taxon>Symphypleona</taxon>
        <taxon>Sminthuridae</taxon>
        <taxon>Allacma</taxon>
    </lineage>
</organism>
<keyword evidence="1" id="KW-0472">Membrane</keyword>
<gene>
    <name evidence="2" type="ORF">AFUS01_LOCUS24165</name>
</gene>
<comment type="caution">
    <text evidence="2">The sequence shown here is derived from an EMBL/GenBank/DDBJ whole genome shotgun (WGS) entry which is preliminary data.</text>
</comment>
<keyword evidence="1" id="KW-1133">Transmembrane helix</keyword>
<keyword evidence="1" id="KW-0812">Transmembrane</keyword>
<keyword evidence="3" id="KW-1185">Reference proteome</keyword>
<evidence type="ECO:0008006" key="4">
    <source>
        <dbReference type="Google" id="ProtNLM"/>
    </source>
</evidence>
<name>A0A8J2P930_9HEXA</name>
<accession>A0A8J2P930</accession>
<evidence type="ECO:0000313" key="3">
    <source>
        <dbReference type="Proteomes" id="UP000708208"/>
    </source>
</evidence>
<feature type="transmembrane region" description="Helical" evidence="1">
    <location>
        <begin position="450"/>
        <end position="469"/>
    </location>
</feature>
<proteinExistence type="predicted"/>
<evidence type="ECO:0000256" key="1">
    <source>
        <dbReference type="SAM" id="Phobius"/>
    </source>
</evidence>
<sequence>MKYLYLQEFGKKYKAFHFNQIIIFCTLIFPTSPTTSQPVSDAVKVTTIDLQDLLPSLKNCFIRVFAVNFTFDYSTLTVPFVLTNVVNYYSKCGNECEPEYGKPDTRLERTLVLKLSSIKCFTGVILVDLKIRRFIQAKRYLEPLRIILMNEYGLRYLRNNGKEAVEDKLLRISPRTYFVYTSQEFSLELHLDLFLVEALTFNKDLFTYFRIVYTEALVNSKGASSYPNQLYYINNNEFCKHTLALDCPYLQDLSIYESLTSCYKNKTMNGRNFHPWSVDEMKKNISTICQLYFATGEESISVIKATMTFLREDFNQTLMRELCSKSKKSLSTHYCFQTHFISTSAFSEGFQFYQVGYENDFNFITSDGIYQVTNTVKDYLTPFGAAVRWSLLVTFIVIVLIVTGLTIKYKIFSLELLNSLFYILGILLEQGTNLTAFTSAKSGLVRFGKIVLFVFIPSAMILGTFYKSFLKSDFSIPVPYKTSWNDLKQLVDADFEVFVPMENCKVKLNLPSFQISKSIKFCKPGHPDFWEAIMCQEHLNKQKYTSFLEAVTLFDTDLVAFESGDTPKYYFTILDLGSQTTYVCLEHFPEFVRTNLSKPKTAFLVLRSEFDYYWRLIQEIQVIGTKFAHNFGSNDSLLKKPKGFYILGTGDENYNWVHKRMNLLLTSGIYWFWEKWEQIRSGNFATPPKSSVVPAKALVMTDFELAFIVLIILLTISCLAFAIEANLGLVAYYKKRKCRI</sequence>
<evidence type="ECO:0000313" key="2">
    <source>
        <dbReference type="EMBL" id="CAG7785547.1"/>
    </source>
</evidence>
<reference evidence="2" key="1">
    <citation type="submission" date="2021-06" db="EMBL/GenBank/DDBJ databases">
        <authorList>
            <person name="Hodson N. C."/>
            <person name="Mongue J. A."/>
            <person name="Jaron S. K."/>
        </authorList>
    </citation>
    <scope>NUCLEOTIDE SEQUENCE</scope>
</reference>
<feature type="transmembrane region" description="Helical" evidence="1">
    <location>
        <begin position="386"/>
        <end position="407"/>
    </location>
</feature>
<dbReference type="Proteomes" id="UP000708208">
    <property type="component" value="Unassembled WGS sequence"/>
</dbReference>
<protein>
    <recommendedName>
        <fullName evidence="4">Ionotropic receptor</fullName>
    </recommendedName>
</protein>
<dbReference type="AlphaFoldDB" id="A0A8J2P930"/>